<keyword evidence="1" id="KW-0175">Coiled coil</keyword>
<evidence type="ECO:0000256" key="1">
    <source>
        <dbReference type="SAM" id="Coils"/>
    </source>
</evidence>
<evidence type="ECO:0000313" key="2">
    <source>
        <dbReference type="EMBL" id="KKM93696.1"/>
    </source>
</evidence>
<organism evidence="2">
    <name type="scientific">marine sediment metagenome</name>
    <dbReference type="NCBI Taxonomy" id="412755"/>
    <lineage>
        <taxon>unclassified sequences</taxon>
        <taxon>metagenomes</taxon>
        <taxon>ecological metagenomes</taxon>
    </lineage>
</organism>
<comment type="caution">
    <text evidence="2">The sequence shown here is derived from an EMBL/GenBank/DDBJ whole genome shotgun (WGS) entry which is preliminary data.</text>
</comment>
<reference evidence="2" key="1">
    <citation type="journal article" date="2015" name="Nature">
        <title>Complex archaea that bridge the gap between prokaryotes and eukaryotes.</title>
        <authorList>
            <person name="Spang A."/>
            <person name="Saw J.H."/>
            <person name="Jorgensen S.L."/>
            <person name="Zaremba-Niedzwiedzka K."/>
            <person name="Martijn J."/>
            <person name="Lind A.E."/>
            <person name="van Eijk R."/>
            <person name="Schleper C."/>
            <person name="Guy L."/>
            <person name="Ettema T.J."/>
        </authorList>
    </citation>
    <scope>NUCLEOTIDE SEQUENCE</scope>
</reference>
<protein>
    <submittedName>
        <fullName evidence="2">Uncharacterized protein</fullName>
    </submittedName>
</protein>
<dbReference type="AlphaFoldDB" id="A0A0F9M2X9"/>
<name>A0A0F9M2X9_9ZZZZ</name>
<gene>
    <name evidence="2" type="ORF">LCGC14_1205820</name>
</gene>
<feature type="coiled-coil region" evidence="1">
    <location>
        <begin position="29"/>
        <end position="56"/>
    </location>
</feature>
<dbReference type="EMBL" id="LAZR01006231">
    <property type="protein sequence ID" value="KKM93696.1"/>
    <property type="molecule type" value="Genomic_DNA"/>
</dbReference>
<proteinExistence type="predicted"/>
<sequence length="59" mass="7002">MTKTDDILDGLREPAWKGCPIECPILKLYHEADNLADEWEKKYNELIREIRSKLTNKKK</sequence>
<accession>A0A0F9M2X9</accession>